<dbReference type="EMBL" id="NWTK01000004">
    <property type="protein sequence ID" value="PKR54552.1"/>
    <property type="molecule type" value="Genomic_DNA"/>
</dbReference>
<protein>
    <recommendedName>
        <fullName evidence="1">Glycosyl transferase family 1 domain-containing protein</fullName>
    </recommendedName>
</protein>
<evidence type="ECO:0000313" key="2">
    <source>
        <dbReference type="EMBL" id="PKR54552.1"/>
    </source>
</evidence>
<evidence type="ECO:0000313" key="3">
    <source>
        <dbReference type="Proteomes" id="UP000233597"/>
    </source>
</evidence>
<name>A0A2N3KVF9_9PROT</name>
<feature type="domain" description="Glycosyl transferase family 1" evidence="1">
    <location>
        <begin position="160"/>
        <end position="308"/>
    </location>
</feature>
<dbReference type="Proteomes" id="UP000233597">
    <property type="component" value="Unassembled WGS sequence"/>
</dbReference>
<dbReference type="OrthoDB" id="8432143at2"/>
<dbReference type="CDD" id="cd03801">
    <property type="entry name" value="GT4_PimA-like"/>
    <property type="match status" value="1"/>
</dbReference>
<dbReference type="InterPro" id="IPR001296">
    <property type="entry name" value="Glyco_trans_1"/>
</dbReference>
<dbReference type="PANTHER" id="PTHR12526">
    <property type="entry name" value="GLYCOSYLTRANSFERASE"/>
    <property type="match status" value="1"/>
</dbReference>
<comment type="caution">
    <text evidence="2">The sequence shown here is derived from an EMBL/GenBank/DDBJ whole genome shotgun (WGS) entry which is preliminary data.</text>
</comment>
<dbReference type="GO" id="GO:0016757">
    <property type="term" value="F:glycosyltransferase activity"/>
    <property type="evidence" value="ECO:0007669"/>
    <property type="project" value="InterPro"/>
</dbReference>
<reference evidence="2 3" key="1">
    <citation type="submission" date="2017-09" db="EMBL/GenBank/DDBJ databases">
        <title>Biodiversity and function of Thalassospira species in the particle-attached aromatic-hydrocarbon-degrading consortia from the surface seawater of the South China Sea.</title>
        <authorList>
            <person name="Dong C."/>
            <person name="Liu R."/>
            <person name="Shao Z."/>
        </authorList>
    </citation>
    <scope>NUCLEOTIDE SEQUENCE [LARGE SCALE GENOMIC DNA]</scope>
    <source>
        <strain evidence="2 3">CSC1P2</strain>
    </source>
</reference>
<gene>
    <name evidence="2" type="ORF">COO20_07265</name>
</gene>
<proteinExistence type="predicted"/>
<dbReference type="SUPFAM" id="SSF53756">
    <property type="entry name" value="UDP-Glycosyltransferase/glycogen phosphorylase"/>
    <property type="match status" value="1"/>
</dbReference>
<accession>A0A2N3KVF9</accession>
<sequence>MNRNEIIIFSRDLKLSMGGLEIFNANMLEQMKEKNIKFHHVTSSPPFNANKYLDYISRIKRTITLHKKIKKPILVQYGSFIDILSTLIIHATCCKPYVICHVGSAWLHIRLHPLRKLTEYTLKNCCNKIFYIADLQKKMIKLPPHSKKCPTIINKTFSTDGKKQNRRGFLYLGRISESKGIFDLINAHKSLPKNIREKNKLYIYGPAEKDDLEKLTDEIKHDSSIEYKGVVSNEKLKKDIYYRHKILVSPSLYDAFPLNVLEATACGLIPIVSNVSEAANLINHNNLVCTPHKPEELRRKMTWSLEHTDHIQPQIEIIKTKSRSYASGKLVNFLKTEIFECEKK</sequence>
<dbReference type="Gene3D" id="3.40.50.2000">
    <property type="entry name" value="Glycogen Phosphorylase B"/>
    <property type="match status" value="2"/>
</dbReference>
<dbReference type="Pfam" id="PF00534">
    <property type="entry name" value="Glycos_transf_1"/>
    <property type="match status" value="1"/>
</dbReference>
<evidence type="ECO:0000259" key="1">
    <source>
        <dbReference type="Pfam" id="PF00534"/>
    </source>
</evidence>
<organism evidence="2 3">
    <name type="scientific">Thalassospira marina</name>
    <dbReference type="NCBI Taxonomy" id="2048283"/>
    <lineage>
        <taxon>Bacteria</taxon>
        <taxon>Pseudomonadati</taxon>
        <taxon>Pseudomonadota</taxon>
        <taxon>Alphaproteobacteria</taxon>
        <taxon>Rhodospirillales</taxon>
        <taxon>Thalassospiraceae</taxon>
        <taxon>Thalassospira</taxon>
    </lineage>
</organism>
<dbReference type="RefSeq" id="WP_101265077.1">
    <property type="nucleotide sequence ID" value="NZ_NWTK01000004.1"/>
</dbReference>
<dbReference type="AlphaFoldDB" id="A0A2N3KVF9"/>
<dbReference type="PANTHER" id="PTHR12526:SF630">
    <property type="entry name" value="GLYCOSYLTRANSFERASE"/>
    <property type="match status" value="1"/>
</dbReference>